<evidence type="ECO:0000256" key="1">
    <source>
        <dbReference type="ARBA" id="ARBA00004245"/>
    </source>
</evidence>
<dbReference type="EMBL" id="JBAMMX010000026">
    <property type="protein sequence ID" value="KAK6914137.1"/>
    <property type="molecule type" value="Genomic_DNA"/>
</dbReference>
<evidence type="ECO:0000313" key="6">
    <source>
        <dbReference type="EMBL" id="KAK6914137.1"/>
    </source>
</evidence>
<gene>
    <name evidence="6" type="ORF">RJ641_021458</name>
</gene>
<dbReference type="GO" id="GO:0005885">
    <property type="term" value="C:Arp2/3 protein complex"/>
    <property type="evidence" value="ECO:0007669"/>
    <property type="project" value="InterPro"/>
</dbReference>
<dbReference type="GO" id="GO:0030041">
    <property type="term" value="P:actin filament polymerization"/>
    <property type="evidence" value="ECO:0007669"/>
    <property type="project" value="InterPro"/>
</dbReference>
<keyword evidence="7" id="KW-1185">Reference proteome</keyword>
<comment type="similarity">
    <text evidence="2">Belongs to the ARPC2 family.</text>
</comment>
<dbReference type="PANTHER" id="PTHR12058:SF1">
    <property type="entry name" value="ACTIN-RELATED PROTEIN 2_3 COMPLEX SUBUNIT 2B"/>
    <property type="match status" value="1"/>
</dbReference>
<name>A0AAN8UPE6_9MAGN</name>
<proteinExistence type="inferred from homology"/>
<sequence length="209" mass="23880">MEEPCKLFESFKLRKQSICMTKNIICKSTFKKKYTYIGSLPEKNTAVFPMQFRENTDVVIVTAFFQELMDVGSSESWAKVPPCSWSPIPPPGLRGEASIDLSTNGGEEETRQKSLKSIELSCRLEIPCKAYVHILRIFSILQEINTMRTGSNHVDRILQFGCKFVRKLVNLSKSKSTKRRCGNFTKWLRIPKFSSSTGYIKLDYVLATN</sequence>
<evidence type="ECO:0000313" key="7">
    <source>
        <dbReference type="Proteomes" id="UP001370490"/>
    </source>
</evidence>
<comment type="subcellular location">
    <subcellularLocation>
        <location evidence="1">Cytoplasm</location>
        <location evidence="1">Cytoskeleton</location>
    </subcellularLocation>
</comment>
<evidence type="ECO:0000256" key="5">
    <source>
        <dbReference type="ARBA" id="ARBA00023212"/>
    </source>
</evidence>
<comment type="caution">
    <text evidence="6">The sequence shown here is derived from an EMBL/GenBank/DDBJ whole genome shotgun (WGS) entry which is preliminary data.</text>
</comment>
<evidence type="ECO:0000256" key="3">
    <source>
        <dbReference type="ARBA" id="ARBA00022490"/>
    </source>
</evidence>
<dbReference type="SUPFAM" id="SSF69645">
    <property type="entry name" value="Arp2/3 complex subunits"/>
    <property type="match status" value="1"/>
</dbReference>
<dbReference type="InterPro" id="IPR034666">
    <property type="entry name" value="ARPC2/4"/>
</dbReference>
<organism evidence="6 7">
    <name type="scientific">Dillenia turbinata</name>
    <dbReference type="NCBI Taxonomy" id="194707"/>
    <lineage>
        <taxon>Eukaryota</taxon>
        <taxon>Viridiplantae</taxon>
        <taxon>Streptophyta</taxon>
        <taxon>Embryophyta</taxon>
        <taxon>Tracheophyta</taxon>
        <taxon>Spermatophyta</taxon>
        <taxon>Magnoliopsida</taxon>
        <taxon>eudicotyledons</taxon>
        <taxon>Gunneridae</taxon>
        <taxon>Pentapetalae</taxon>
        <taxon>Dilleniales</taxon>
        <taxon>Dilleniaceae</taxon>
        <taxon>Dillenia</taxon>
    </lineage>
</organism>
<dbReference type="Gene3D" id="3.30.1460.20">
    <property type="match status" value="1"/>
</dbReference>
<dbReference type="PANTHER" id="PTHR12058">
    <property type="entry name" value="ARP2/3 COMPLEX 34 KDA SUBUNIT"/>
    <property type="match status" value="1"/>
</dbReference>
<accession>A0AAN8UPE6</accession>
<dbReference type="InterPro" id="IPR007188">
    <property type="entry name" value="ARPC2"/>
</dbReference>
<keyword evidence="3" id="KW-0963">Cytoplasm</keyword>
<dbReference type="GO" id="GO:0051015">
    <property type="term" value="F:actin filament binding"/>
    <property type="evidence" value="ECO:0007669"/>
    <property type="project" value="TreeGrafter"/>
</dbReference>
<dbReference type="AlphaFoldDB" id="A0AAN8UPE6"/>
<dbReference type="GO" id="GO:0005200">
    <property type="term" value="F:structural constituent of cytoskeleton"/>
    <property type="evidence" value="ECO:0007669"/>
    <property type="project" value="TreeGrafter"/>
</dbReference>
<keyword evidence="4" id="KW-0009">Actin-binding</keyword>
<dbReference type="GO" id="GO:0034314">
    <property type="term" value="P:Arp2/3 complex-mediated actin nucleation"/>
    <property type="evidence" value="ECO:0007669"/>
    <property type="project" value="InterPro"/>
</dbReference>
<keyword evidence="5" id="KW-0206">Cytoskeleton</keyword>
<reference evidence="6 7" key="1">
    <citation type="submission" date="2023-12" db="EMBL/GenBank/DDBJ databases">
        <title>A high-quality genome assembly for Dillenia turbinata (Dilleniales).</title>
        <authorList>
            <person name="Chanderbali A."/>
        </authorList>
    </citation>
    <scope>NUCLEOTIDE SEQUENCE [LARGE SCALE GENOMIC DNA]</scope>
    <source>
        <strain evidence="6">LSX21</strain>
        <tissue evidence="6">Leaf</tissue>
    </source>
</reference>
<evidence type="ECO:0000256" key="4">
    <source>
        <dbReference type="ARBA" id="ARBA00023203"/>
    </source>
</evidence>
<protein>
    <submittedName>
        <fullName evidence="6">Uncharacterized protein</fullName>
    </submittedName>
</protein>
<evidence type="ECO:0000256" key="2">
    <source>
        <dbReference type="ARBA" id="ARBA00007192"/>
    </source>
</evidence>
<dbReference type="Proteomes" id="UP001370490">
    <property type="component" value="Unassembled WGS sequence"/>
</dbReference>